<evidence type="ECO:0000256" key="6">
    <source>
        <dbReference type="SAM" id="MobiDB-lite"/>
    </source>
</evidence>
<dbReference type="InterPro" id="IPR011013">
    <property type="entry name" value="Gal_mutarotase_sf_dom"/>
</dbReference>
<sequence>MRRHGRLALFVLLLPAVAVGDTGEASIATLFERVAAEAEALANAPYDSGSDALPEALKQVDYDTYRQIRFRPDAALWKDDGLFSVQLFHTGFLFESPVQLNVVENGESTPLDFDPDRFRYDDDAAALLEQDLSGAGHAGFRLHFPLNNASYHDEFAVFLGASYFRLVGRDQGYGLSARGLAIDTARPKGEEFPAFREFWLVRPAASATQMTVLALLDSPSITGAYRFHIAPGRNIVVDVEATLFARRKVETLGIAPLTSMFAHGDTTIRAVDDHRPSVHDSDGLLVHTGQSEWIWRPLTNPRSLRVSSLRDDNPEGFGLVQRERDFDRYLDLEARYERRPSMWVQPLEPWSAGGIELVEIPAPDETHDNIVAYWVSDTPLAAGDSLYLRYRTHTFGATLPQQTLGQVSRTRQGWGGVPGEVDPAPRSRRHFMVDFEGGALEGLAPDQPVEASLEASQGDTHHLSVRALPDGKGWRASFRLDPDGQRPSDMRLHLRLHGEPISETWNHVWYPNEQ</sequence>
<dbReference type="InterPro" id="IPR014756">
    <property type="entry name" value="Ig_E-set"/>
</dbReference>
<evidence type="ECO:0000313" key="9">
    <source>
        <dbReference type="EMBL" id="PMR78664.1"/>
    </source>
</evidence>
<organism evidence="9 10">
    <name type="scientific">Halomonas urumqiensis</name>
    <dbReference type="NCBI Taxonomy" id="1684789"/>
    <lineage>
        <taxon>Bacteria</taxon>
        <taxon>Pseudomonadati</taxon>
        <taxon>Pseudomonadota</taxon>
        <taxon>Gammaproteobacteria</taxon>
        <taxon>Oceanospirillales</taxon>
        <taxon>Halomonadaceae</taxon>
        <taxon>Halomonas</taxon>
    </lineage>
</organism>
<dbReference type="PANTHER" id="PTHR30504:SF2">
    <property type="entry name" value="GLUCANS BIOSYNTHESIS PROTEIN G"/>
    <property type="match status" value="1"/>
</dbReference>
<evidence type="ECO:0000313" key="10">
    <source>
        <dbReference type="Proteomes" id="UP000235547"/>
    </source>
</evidence>
<evidence type="ECO:0000256" key="5">
    <source>
        <dbReference type="ARBA" id="ARBA00022764"/>
    </source>
</evidence>
<dbReference type="SUPFAM" id="SSF81296">
    <property type="entry name" value="E set domains"/>
    <property type="match status" value="1"/>
</dbReference>
<dbReference type="GO" id="GO:0030246">
    <property type="term" value="F:carbohydrate binding"/>
    <property type="evidence" value="ECO:0007669"/>
    <property type="project" value="InterPro"/>
</dbReference>
<accession>A0A2N7UDY9</accession>
<evidence type="ECO:0000256" key="7">
    <source>
        <dbReference type="SAM" id="SignalP"/>
    </source>
</evidence>
<keyword evidence="5" id="KW-0574">Periplasm</keyword>
<gene>
    <name evidence="9" type="ORF">C1H70_16990</name>
</gene>
<dbReference type="InterPro" id="IPR007444">
    <property type="entry name" value="Glucan_biosyn_MdoG_C"/>
</dbReference>
<dbReference type="AlphaFoldDB" id="A0A2N7UDY9"/>
<evidence type="ECO:0000256" key="4">
    <source>
        <dbReference type="ARBA" id="ARBA00022729"/>
    </source>
</evidence>
<keyword evidence="4 7" id="KW-0732">Signal</keyword>
<comment type="caution">
    <text evidence="9">The sequence shown here is derived from an EMBL/GenBank/DDBJ whole genome shotgun (WGS) entry which is preliminary data.</text>
</comment>
<name>A0A2N7UDY9_9GAMM</name>
<dbReference type="PANTHER" id="PTHR30504">
    <property type="entry name" value="GLUCANS BIOSYNTHESIS PROTEIN"/>
    <property type="match status" value="1"/>
</dbReference>
<dbReference type="OrthoDB" id="335750at2"/>
<evidence type="ECO:0000256" key="1">
    <source>
        <dbReference type="ARBA" id="ARBA00004418"/>
    </source>
</evidence>
<proteinExistence type="inferred from homology"/>
<reference evidence="9 10" key="1">
    <citation type="submission" date="2018-01" db="EMBL/GenBank/DDBJ databases">
        <title>Halomonas endophytica sp. nov., isolated from storage liquid in the stems of Populus euphratica.</title>
        <authorList>
            <person name="Chen C."/>
        </authorList>
    </citation>
    <scope>NUCLEOTIDE SEQUENCE [LARGE SCALE GENOMIC DNA]</scope>
    <source>
        <strain evidence="9 10">BZ-SZ-XJ27</strain>
    </source>
</reference>
<dbReference type="UniPathway" id="UPA00637"/>
<evidence type="ECO:0000259" key="8">
    <source>
        <dbReference type="Pfam" id="PF04349"/>
    </source>
</evidence>
<evidence type="ECO:0000256" key="3">
    <source>
        <dbReference type="ARBA" id="ARBA00009284"/>
    </source>
</evidence>
<dbReference type="GO" id="GO:0003824">
    <property type="term" value="F:catalytic activity"/>
    <property type="evidence" value="ECO:0007669"/>
    <property type="project" value="InterPro"/>
</dbReference>
<comment type="subcellular location">
    <subcellularLocation>
        <location evidence="1">Periplasm</location>
    </subcellularLocation>
</comment>
<dbReference type="Gene3D" id="2.60.40.10">
    <property type="entry name" value="Immunoglobulins"/>
    <property type="match status" value="1"/>
</dbReference>
<keyword evidence="10" id="KW-1185">Reference proteome</keyword>
<comment type="similarity">
    <text evidence="3">Belongs to the OpgD/OpgG family.</text>
</comment>
<protein>
    <submittedName>
        <fullName evidence="9">Glucan biosynthesis protein D</fullName>
    </submittedName>
</protein>
<feature type="region of interest" description="Disordered" evidence="6">
    <location>
        <begin position="406"/>
        <end position="425"/>
    </location>
</feature>
<dbReference type="PIRSF" id="PIRSF006281">
    <property type="entry name" value="MdoG"/>
    <property type="match status" value="1"/>
</dbReference>
<dbReference type="InterPro" id="IPR014438">
    <property type="entry name" value="Glucan_biosyn_MdoG/MdoD"/>
</dbReference>
<dbReference type="Pfam" id="PF04349">
    <property type="entry name" value="MdoG"/>
    <property type="match status" value="1"/>
</dbReference>
<feature type="signal peptide" evidence="7">
    <location>
        <begin position="1"/>
        <end position="20"/>
    </location>
</feature>
<dbReference type="GO" id="GO:0051274">
    <property type="term" value="P:beta-glucan biosynthetic process"/>
    <property type="evidence" value="ECO:0007669"/>
    <property type="project" value="TreeGrafter"/>
</dbReference>
<feature type="chain" id="PRO_5014730876" evidence="7">
    <location>
        <begin position="21"/>
        <end position="514"/>
    </location>
</feature>
<dbReference type="InterPro" id="IPR014718">
    <property type="entry name" value="GH-type_carb-bd"/>
</dbReference>
<evidence type="ECO:0000256" key="2">
    <source>
        <dbReference type="ARBA" id="ARBA00005001"/>
    </source>
</evidence>
<comment type="pathway">
    <text evidence="2">Glycan metabolism; osmoregulated periplasmic glucan (OPG) biosynthesis.</text>
</comment>
<dbReference type="InterPro" id="IPR013783">
    <property type="entry name" value="Ig-like_fold"/>
</dbReference>
<feature type="domain" description="Glucan biosynthesis periplasmic MdoG C-terminal" evidence="8">
    <location>
        <begin position="31"/>
        <end position="509"/>
    </location>
</feature>
<dbReference type="GO" id="GO:0030288">
    <property type="term" value="C:outer membrane-bounded periplasmic space"/>
    <property type="evidence" value="ECO:0007669"/>
    <property type="project" value="TreeGrafter"/>
</dbReference>
<dbReference type="Gene3D" id="2.70.98.10">
    <property type="match status" value="1"/>
</dbReference>
<dbReference type="Proteomes" id="UP000235547">
    <property type="component" value="Unassembled WGS sequence"/>
</dbReference>
<dbReference type="SUPFAM" id="SSF74650">
    <property type="entry name" value="Galactose mutarotase-like"/>
    <property type="match status" value="1"/>
</dbReference>
<dbReference type="FunFam" id="2.70.98.10:FF:000001">
    <property type="entry name" value="Glucans biosynthesis protein G"/>
    <property type="match status" value="1"/>
</dbReference>
<dbReference type="EMBL" id="PNRG01000033">
    <property type="protein sequence ID" value="PMR78664.1"/>
    <property type="molecule type" value="Genomic_DNA"/>
</dbReference>